<reference evidence="2 3" key="1">
    <citation type="journal article" date="2019" name="Sci. Rep.">
        <title>Colletotrichum shisoi sp. nov., an anthracnose pathogen of Perilla frutescens in Japan: molecular phylogenetic, morphological and genomic evidence.</title>
        <authorList>
            <person name="Gan P."/>
            <person name="Tsushima A."/>
            <person name="Hiroyama R."/>
            <person name="Narusaka M."/>
            <person name="Takano Y."/>
            <person name="Narusaka Y."/>
            <person name="Kawaradani M."/>
            <person name="Damm U."/>
            <person name="Shirasu K."/>
        </authorList>
    </citation>
    <scope>NUCLEOTIDE SEQUENCE [LARGE SCALE GENOMIC DNA]</scope>
    <source>
        <strain evidence="2 3">PG-2018a</strain>
    </source>
</reference>
<dbReference type="Proteomes" id="UP000326340">
    <property type="component" value="Unassembled WGS sequence"/>
</dbReference>
<evidence type="ECO:0000313" key="2">
    <source>
        <dbReference type="EMBL" id="TQN69024.1"/>
    </source>
</evidence>
<proteinExistence type="predicted"/>
<protein>
    <submittedName>
        <fullName evidence="2">Uncharacterized protein</fullName>
    </submittedName>
</protein>
<name>A0A5Q4BRM2_9PEZI</name>
<feature type="region of interest" description="Disordered" evidence="1">
    <location>
        <begin position="1"/>
        <end position="21"/>
    </location>
</feature>
<dbReference type="OrthoDB" id="10584373at2759"/>
<comment type="caution">
    <text evidence="2">The sequence shown here is derived from an EMBL/GenBank/DDBJ whole genome shotgun (WGS) entry which is preliminary data.</text>
</comment>
<evidence type="ECO:0000256" key="1">
    <source>
        <dbReference type="SAM" id="MobiDB-lite"/>
    </source>
</evidence>
<keyword evidence="3" id="KW-1185">Reference proteome</keyword>
<dbReference type="AlphaFoldDB" id="A0A5Q4BRM2"/>
<sequence>MSCAPAVVGRKEQTKSKTHHLSTGPVWGVRILHALGYDSRIPLAVPVTRKKQRPAGLGLMMPGHLGDRVRLALRRRHPRWTVDERKGKRGGGGRAVSARPSSPYPTNGARHPIFFSPPGRDYGIPWCAPISSGPSPVQSNTDSPDEQAMFGSD</sequence>
<accession>A0A5Q4BRM2</accession>
<feature type="region of interest" description="Disordered" evidence="1">
    <location>
        <begin position="83"/>
        <end position="153"/>
    </location>
</feature>
<organism evidence="2 3">
    <name type="scientific">Colletotrichum shisoi</name>
    <dbReference type="NCBI Taxonomy" id="2078593"/>
    <lineage>
        <taxon>Eukaryota</taxon>
        <taxon>Fungi</taxon>
        <taxon>Dikarya</taxon>
        <taxon>Ascomycota</taxon>
        <taxon>Pezizomycotina</taxon>
        <taxon>Sordariomycetes</taxon>
        <taxon>Hypocreomycetidae</taxon>
        <taxon>Glomerellales</taxon>
        <taxon>Glomerellaceae</taxon>
        <taxon>Colletotrichum</taxon>
        <taxon>Colletotrichum destructivum species complex</taxon>
    </lineage>
</organism>
<evidence type="ECO:0000313" key="3">
    <source>
        <dbReference type="Proteomes" id="UP000326340"/>
    </source>
</evidence>
<feature type="compositionally biased region" description="Polar residues" evidence="1">
    <location>
        <begin position="132"/>
        <end position="142"/>
    </location>
</feature>
<gene>
    <name evidence="2" type="ORF">CSHISOI_06435</name>
</gene>
<dbReference type="EMBL" id="PUHP01000588">
    <property type="protein sequence ID" value="TQN69024.1"/>
    <property type="molecule type" value="Genomic_DNA"/>
</dbReference>